<accession>A0AAD4GPA7</accession>
<protein>
    <recommendedName>
        <fullName evidence="11">Potassium channel domain-containing protein</fullName>
    </recommendedName>
</protein>
<name>A0AAD4GPA7_ASPNN</name>
<evidence type="ECO:0000256" key="6">
    <source>
        <dbReference type="ARBA" id="ARBA00023136"/>
    </source>
</evidence>
<dbReference type="GO" id="GO:0022841">
    <property type="term" value="F:potassium ion leak channel activity"/>
    <property type="evidence" value="ECO:0007669"/>
    <property type="project" value="TreeGrafter"/>
</dbReference>
<feature type="transmembrane region" description="Helical" evidence="10">
    <location>
        <begin position="163"/>
        <end position="185"/>
    </location>
</feature>
<gene>
    <name evidence="12" type="ORF">FE257_000760</name>
</gene>
<comment type="subcellular location">
    <subcellularLocation>
        <location evidence="1">Membrane</location>
        <topology evidence="1">Multi-pass membrane protein</topology>
    </subcellularLocation>
</comment>
<evidence type="ECO:0000313" key="13">
    <source>
        <dbReference type="Proteomes" id="UP001194746"/>
    </source>
</evidence>
<feature type="transmembrane region" description="Helical" evidence="10">
    <location>
        <begin position="367"/>
        <end position="385"/>
    </location>
</feature>
<feature type="region of interest" description="Disordered" evidence="9">
    <location>
        <begin position="1"/>
        <end position="24"/>
    </location>
</feature>
<dbReference type="Pfam" id="PF07885">
    <property type="entry name" value="Ion_trans_2"/>
    <property type="match status" value="2"/>
</dbReference>
<feature type="domain" description="Potassium channel" evidence="11">
    <location>
        <begin position="211"/>
        <end position="282"/>
    </location>
</feature>
<feature type="transmembrane region" description="Helical" evidence="10">
    <location>
        <begin position="87"/>
        <end position="110"/>
    </location>
</feature>
<evidence type="ECO:0000256" key="3">
    <source>
        <dbReference type="ARBA" id="ARBA00022692"/>
    </source>
</evidence>
<feature type="transmembrane region" description="Helical" evidence="10">
    <location>
        <begin position="261"/>
        <end position="282"/>
    </location>
</feature>
<evidence type="ECO:0000256" key="5">
    <source>
        <dbReference type="ARBA" id="ARBA00023065"/>
    </source>
</evidence>
<evidence type="ECO:0000256" key="10">
    <source>
        <dbReference type="SAM" id="Phobius"/>
    </source>
</evidence>
<organism evidence="12 13">
    <name type="scientific">Aspergillus nanangensis</name>
    <dbReference type="NCBI Taxonomy" id="2582783"/>
    <lineage>
        <taxon>Eukaryota</taxon>
        <taxon>Fungi</taxon>
        <taxon>Dikarya</taxon>
        <taxon>Ascomycota</taxon>
        <taxon>Pezizomycotina</taxon>
        <taxon>Eurotiomycetes</taxon>
        <taxon>Eurotiomycetidae</taxon>
        <taxon>Eurotiales</taxon>
        <taxon>Aspergillaceae</taxon>
        <taxon>Aspergillus</taxon>
        <taxon>Aspergillus subgen. Circumdati</taxon>
    </lineage>
</organism>
<dbReference type="GO" id="GO:0015271">
    <property type="term" value="F:outward rectifier potassium channel activity"/>
    <property type="evidence" value="ECO:0007669"/>
    <property type="project" value="TreeGrafter"/>
</dbReference>
<keyword evidence="5 8" id="KW-0406">Ion transport</keyword>
<keyword evidence="7 8" id="KW-0407">Ion channel</keyword>
<evidence type="ECO:0000256" key="1">
    <source>
        <dbReference type="ARBA" id="ARBA00004141"/>
    </source>
</evidence>
<dbReference type="AlphaFoldDB" id="A0AAD4GPA7"/>
<comment type="caution">
    <text evidence="12">The sequence shown here is derived from an EMBL/GenBank/DDBJ whole genome shotgun (WGS) entry which is preliminary data.</text>
</comment>
<feature type="transmembrane region" description="Helical" evidence="10">
    <location>
        <begin position="122"/>
        <end position="143"/>
    </location>
</feature>
<evidence type="ECO:0000256" key="8">
    <source>
        <dbReference type="RuleBase" id="RU003857"/>
    </source>
</evidence>
<comment type="similarity">
    <text evidence="8">Belongs to the two pore domain potassium channel (TC 1.A.1.8) family.</text>
</comment>
<dbReference type="PRINTS" id="PR01333">
    <property type="entry name" value="2POREKCHANEL"/>
</dbReference>
<sequence>MASWKTTIKHVERRNSDSQGDDPGPQRWLFVTGFPVIAVGSIEPPYLFSRSDYEQGTLSVMAMMFNICALSGRWQEAVDIDGLIISLPRWIVVLPGVSLLIATPVYITYLLTMRRPDRQVTVFLVSVLGWIAAAAILFSAVGVAVQRHNSLPPPFRRQYTQAFYYGVFAAALYALVALLLALYVVGALRIRFDRHIRDRVQRTSILLRSLWLAIVLLAGAVIYRAVEGWSLLDALYFADFTILTIGIGNLVPTTHLGRSLLFPYATTGIIALGLVVSAVLSFTHDMRDMKLRLKMAQARGHWKKSASSSDQELPLPRNAQIRELHRIKVQFDRSMHYKELVFFLLAWLVLWFISAAVFRASERQQDWSYFVALYFTFTSLTTIGYGDFYPTSSLGKVFFVFWSLLALPILTNLVTAMGAVLHQVLVFCSASLWKHGTSLAHIVRMRCIPCHGEDKKSTQRLHPSPEIESLGQPTLPPSRSMEGDDISQSLHRLLIIEQMDWLVTTMRDGRCTEDLRVVWSRIVPLLHAGEQDIGSLEPSSSSPPHHFEQMTALLDPHRQVEDRNTVILWMLTFLIHQLHADLGTSAP</sequence>
<evidence type="ECO:0000259" key="11">
    <source>
        <dbReference type="Pfam" id="PF07885"/>
    </source>
</evidence>
<dbReference type="EMBL" id="VCAU01000105">
    <property type="protein sequence ID" value="KAF9885029.1"/>
    <property type="molecule type" value="Genomic_DNA"/>
</dbReference>
<feature type="domain" description="Potassium channel" evidence="11">
    <location>
        <begin position="347"/>
        <end position="421"/>
    </location>
</feature>
<keyword evidence="4 10" id="KW-1133">Transmembrane helix</keyword>
<proteinExistence type="inferred from homology"/>
<feature type="region of interest" description="Disordered" evidence="9">
    <location>
        <begin position="455"/>
        <end position="482"/>
    </location>
</feature>
<evidence type="ECO:0000256" key="9">
    <source>
        <dbReference type="SAM" id="MobiDB-lite"/>
    </source>
</evidence>
<reference evidence="12" key="2">
    <citation type="submission" date="2020-02" db="EMBL/GenBank/DDBJ databases">
        <authorList>
            <person name="Gilchrist C.L.M."/>
            <person name="Chooi Y.-H."/>
        </authorList>
    </citation>
    <scope>NUCLEOTIDE SEQUENCE</scope>
    <source>
        <strain evidence="12">MST-FP2251</strain>
    </source>
</reference>
<evidence type="ECO:0000256" key="4">
    <source>
        <dbReference type="ARBA" id="ARBA00022989"/>
    </source>
</evidence>
<dbReference type="GO" id="GO:0005886">
    <property type="term" value="C:plasma membrane"/>
    <property type="evidence" value="ECO:0007669"/>
    <property type="project" value="TreeGrafter"/>
</dbReference>
<reference evidence="12" key="1">
    <citation type="journal article" date="2019" name="Beilstein J. Org. Chem.">
        <title>Nanangenines: drimane sesquiterpenoids as the dominant metabolite cohort of a novel Australian fungus, Aspergillus nanangensis.</title>
        <authorList>
            <person name="Lacey H.J."/>
            <person name="Gilchrist C.L.M."/>
            <person name="Crombie A."/>
            <person name="Kalaitzis J.A."/>
            <person name="Vuong D."/>
            <person name="Rutledge P.J."/>
            <person name="Turner P."/>
            <person name="Pitt J.I."/>
            <person name="Lacey E."/>
            <person name="Chooi Y.H."/>
            <person name="Piggott A.M."/>
        </authorList>
    </citation>
    <scope>NUCLEOTIDE SEQUENCE</scope>
    <source>
        <strain evidence="12">MST-FP2251</strain>
    </source>
</reference>
<keyword evidence="3 8" id="KW-0812">Transmembrane</keyword>
<dbReference type="SUPFAM" id="SSF81324">
    <property type="entry name" value="Voltage-gated potassium channels"/>
    <property type="match status" value="2"/>
</dbReference>
<dbReference type="InterPro" id="IPR003280">
    <property type="entry name" value="2pore_dom_K_chnl"/>
</dbReference>
<keyword evidence="2 8" id="KW-0813">Transport</keyword>
<feature type="transmembrane region" description="Helical" evidence="10">
    <location>
        <begin position="397"/>
        <end position="421"/>
    </location>
</feature>
<dbReference type="PANTHER" id="PTHR11003">
    <property type="entry name" value="POTASSIUM CHANNEL, SUBFAMILY K"/>
    <property type="match status" value="1"/>
</dbReference>
<evidence type="ECO:0000256" key="2">
    <source>
        <dbReference type="ARBA" id="ARBA00022448"/>
    </source>
</evidence>
<keyword evidence="6 10" id="KW-0472">Membrane</keyword>
<evidence type="ECO:0000313" key="12">
    <source>
        <dbReference type="EMBL" id="KAF9885029.1"/>
    </source>
</evidence>
<dbReference type="Gene3D" id="1.10.287.70">
    <property type="match status" value="2"/>
</dbReference>
<dbReference type="GO" id="GO:0030322">
    <property type="term" value="P:stabilization of membrane potential"/>
    <property type="evidence" value="ECO:0007669"/>
    <property type="project" value="TreeGrafter"/>
</dbReference>
<dbReference type="InterPro" id="IPR013099">
    <property type="entry name" value="K_chnl_dom"/>
</dbReference>
<feature type="transmembrane region" description="Helical" evidence="10">
    <location>
        <begin position="340"/>
        <end position="361"/>
    </location>
</feature>
<evidence type="ECO:0000256" key="7">
    <source>
        <dbReference type="ARBA" id="ARBA00023303"/>
    </source>
</evidence>
<dbReference type="PANTHER" id="PTHR11003:SF291">
    <property type="entry name" value="IP11374P"/>
    <property type="match status" value="1"/>
</dbReference>
<dbReference type="Proteomes" id="UP001194746">
    <property type="component" value="Unassembled WGS sequence"/>
</dbReference>
<keyword evidence="13" id="KW-1185">Reference proteome</keyword>
<feature type="transmembrane region" description="Helical" evidence="10">
    <location>
        <begin position="205"/>
        <end position="226"/>
    </location>
</feature>